<dbReference type="Gene3D" id="3.30.40.10">
    <property type="entry name" value="Zinc/RING finger domain, C3HC4 (zinc finger)"/>
    <property type="match status" value="1"/>
</dbReference>
<dbReference type="PANTHER" id="PTHR42647">
    <property type="entry name" value="SBP (S-RIBONUCLEASE BINDING PROTEIN) FAMILY PROTEIN"/>
    <property type="match status" value="1"/>
</dbReference>
<sequence>MAVEAQHMNLFPAQLLTAREMAKPNRAFYNAQIEGAVALPSTVLPFHHATLCDPNSINKSDSGLTYHIPLPRKRSRDSVTESNVAPPASNKIKLSSFDQDLVFHFQNQQSEIDRFIAQHTQSVWMELEEQRVRQSRMLVKAIQEAVAKKLKEKDEEIQRLGKLNWVLQERVKSLSVENQIWRELAQNNEATANSLRNNLEEVLAHVSEENRNDGGVAPAESSCGSNNRGTEEVEENEVCGNRKQNDGVVGRRMCNECGDTHCKEEDSEKDSVDPHRTEEITPDNWSVRRHNSLRNEEATQRGNRSRTEVGPTATWLRGQPLMSPPPFKHLALEAQHMNLFPAQLLTAREMAKPNRAFYNAQIEGAVALPSTVLPFHHATLCDPNSINKSDSGLTYHIPLPRKRSRDSVTESNVAPPASNKIKLSSFDQDLVFHFQNQQSEIDRFIAQHTQSVWMELEEQRVRQSRMLVKAIQEAVAKKLKEKDEEIQRLGKLNWVLQERVKSLSVENQIWRELAQNNEATANSLRNNLEEVLAHVSEENRNDGGVAPAESSCGSNNRGTEEVEENEVCGNRKQNDGVVGRRMCNECGVRESIVLLLPCRHLCLCTMCGSTVHNCPLCHSGINASVHVNYS</sequence>
<dbReference type="AlphaFoldDB" id="A0A4D6L2Y3"/>
<evidence type="ECO:0000313" key="6">
    <source>
        <dbReference type="EMBL" id="QCD82853.1"/>
    </source>
</evidence>
<name>A0A4D6L2Y3_VIGUN</name>
<keyword evidence="3" id="KW-0862">Zinc</keyword>
<accession>A0A4D6L2Y3</accession>
<dbReference type="Proteomes" id="UP000501690">
    <property type="component" value="Linkage Group LG2"/>
</dbReference>
<dbReference type="PANTHER" id="PTHR42647:SF55">
    <property type="entry name" value="BOI-RELATED E3 UBIQUITIN-PROTEIN LIGASE 1"/>
    <property type="match status" value="1"/>
</dbReference>
<keyword evidence="2 4" id="KW-0863">Zinc-finger</keyword>
<evidence type="ECO:0000256" key="4">
    <source>
        <dbReference type="PROSITE-ProRule" id="PRU00175"/>
    </source>
</evidence>
<keyword evidence="7" id="KW-1185">Reference proteome</keyword>
<evidence type="ECO:0000256" key="3">
    <source>
        <dbReference type="ARBA" id="ARBA00022833"/>
    </source>
</evidence>
<dbReference type="PROSITE" id="PS50089">
    <property type="entry name" value="ZF_RING_2"/>
    <property type="match status" value="1"/>
</dbReference>
<dbReference type="GO" id="GO:0008270">
    <property type="term" value="F:zinc ion binding"/>
    <property type="evidence" value="ECO:0007669"/>
    <property type="project" value="UniProtKB-KW"/>
</dbReference>
<evidence type="ECO:0000256" key="2">
    <source>
        <dbReference type="ARBA" id="ARBA00022771"/>
    </source>
</evidence>
<dbReference type="Pfam" id="PF13920">
    <property type="entry name" value="zf-C3HC4_3"/>
    <property type="match status" value="1"/>
</dbReference>
<dbReference type="InterPro" id="IPR001841">
    <property type="entry name" value="Znf_RING"/>
</dbReference>
<evidence type="ECO:0000313" key="7">
    <source>
        <dbReference type="Proteomes" id="UP000501690"/>
    </source>
</evidence>
<protein>
    <submittedName>
        <fullName evidence="6">Baculoviral IAP repeat-containing 2/3/4</fullName>
    </submittedName>
</protein>
<proteinExistence type="predicted"/>
<reference evidence="6 7" key="1">
    <citation type="submission" date="2019-04" db="EMBL/GenBank/DDBJ databases">
        <title>An improved genome assembly and genetic linkage map for asparagus bean, Vigna unguiculata ssp. sesquipedialis.</title>
        <authorList>
            <person name="Xia Q."/>
            <person name="Zhang R."/>
            <person name="Dong Y."/>
        </authorList>
    </citation>
    <scope>NUCLEOTIDE SEQUENCE [LARGE SCALE GENOMIC DNA]</scope>
    <source>
        <tissue evidence="6">Leaf</tissue>
    </source>
</reference>
<keyword evidence="1" id="KW-0479">Metal-binding</keyword>
<feature type="domain" description="RING-type" evidence="5">
    <location>
        <begin position="583"/>
        <end position="618"/>
    </location>
</feature>
<dbReference type="EMBL" id="CP039346">
    <property type="protein sequence ID" value="QCD82853.1"/>
    <property type="molecule type" value="Genomic_DNA"/>
</dbReference>
<organism evidence="6 7">
    <name type="scientific">Vigna unguiculata</name>
    <name type="common">Cowpea</name>
    <dbReference type="NCBI Taxonomy" id="3917"/>
    <lineage>
        <taxon>Eukaryota</taxon>
        <taxon>Viridiplantae</taxon>
        <taxon>Streptophyta</taxon>
        <taxon>Embryophyta</taxon>
        <taxon>Tracheophyta</taxon>
        <taxon>Spermatophyta</taxon>
        <taxon>Magnoliopsida</taxon>
        <taxon>eudicotyledons</taxon>
        <taxon>Gunneridae</taxon>
        <taxon>Pentapetalae</taxon>
        <taxon>rosids</taxon>
        <taxon>fabids</taxon>
        <taxon>Fabales</taxon>
        <taxon>Fabaceae</taxon>
        <taxon>Papilionoideae</taxon>
        <taxon>50 kb inversion clade</taxon>
        <taxon>NPAAA clade</taxon>
        <taxon>indigoferoid/millettioid clade</taxon>
        <taxon>Phaseoleae</taxon>
        <taxon>Vigna</taxon>
    </lineage>
</organism>
<gene>
    <name evidence="6" type="ORF">DEO72_LG2g3194</name>
</gene>
<dbReference type="CDD" id="cd16649">
    <property type="entry name" value="mRING-HC-C3HC5_CGRF1-like"/>
    <property type="match status" value="1"/>
</dbReference>
<evidence type="ECO:0000259" key="5">
    <source>
        <dbReference type="PROSITE" id="PS50089"/>
    </source>
</evidence>
<evidence type="ECO:0000256" key="1">
    <source>
        <dbReference type="ARBA" id="ARBA00022723"/>
    </source>
</evidence>
<dbReference type="InterPro" id="IPR013083">
    <property type="entry name" value="Znf_RING/FYVE/PHD"/>
</dbReference>
<dbReference type="GO" id="GO:0004842">
    <property type="term" value="F:ubiquitin-protein transferase activity"/>
    <property type="evidence" value="ECO:0007669"/>
    <property type="project" value="TreeGrafter"/>
</dbReference>
<dbReference type="GO" id="GO:0043067">
    <property type="term" value="P:regulation of programmed cell death"/>
    <property type="evidence" value="ECO:0007669"/>
    <property type="project" value="TreeGrafter"/>
</dbReference>